<reference evidence="2" key="1">
    <citation type="submission" date="2024-01" db="EMBL/GenBank/DDBJ databases">
        <authorList>
            <person name="Webb A."/>
        </authorList>
    </citation>
    <scope>NUCLEOTIDE SEQUENCE</scope>
    <source>
        <strain evidence="2">Pm1</strain>
    </source>
</reference>
<evidence type="ECO:0000313" key="3">
    <source>
        <dbReference type="Proteomes" id="UP001162060"/>
    </source>
</evidence>
<sequence length="43" mass="4740">MVSEYQVNLAEKARGDSLLKQKPASVDLYPGKSEADDDSVFTH</sequence>
<feature type="region of interest" description="Disordered" evidence="1">
    <location>
        <begin position="14"/>
        <end position="43"/>
    </location>
</feature>
<accession>A0AAV1U3B1</accession>
<proteinExistence type="predicted"/>
<organism evidence="2 3">
    <name type="scientific">Peronospora matthiolae</name>
    <dbReference type="NCBI Taxonomy" id="2874970"/>
    <lineage>
        <taxon>Eukaryota</taxon>
        <taxon>Sar</taxon>
        <taxon>Stramenopiles</taxon>
        <taxon>Oomycota</taxon>
        <taxon>Peronosporomycetes</taxon>
        <taxon>Peronosporales</taxon>
        <taxon>Peronosporaceae</taxon>
        <taxon>Peronospora</taxon>
    </lineage>
</organism>
<evidence type="ECO:0000313" key="2">
    <source>
        <dbReference type="EMBL" id="CAK7927838.1"/>
    </source>
</evidence>
<dbReference type="AlphaFoldDB" id="A0AAV1U3B1"/>
<name>A0AAV1U3B1_9STRA</name>
<protein>
    <submittedName>
        <fullName evidence="2">Uncharacterized protein</fullName>
    </submittedName>
</protein>
<evidence type="ECO:0000256" key="1">
    <source>
        <dbReference type="SAM" id="MobiDB-lite"/>
    </source>
</evidence>
<dbReference type="Proteomes" id="UP001162060">
    <property type="component" value="Unassembled WGS sequence"/>
</dbReference>
<dbReference type="EMBL" id="CAKLBY020000116">
    <property type="protein sequence ID" value="CAK7927838.1"/>
    <property type="molecule type" value="Genomic_DNA"/>
</dbReference>
<gene>
    <name evidence="2" type="ORF">PM001_LOCUS12988</name>
</gene>
<comment type="caution">
    <text evidence="2">The sequence shown here is derived from an EMBL/GenBank/DDBJ whole genome shotgun (WGS) entry which is preliminary data.</text>
</comment>